<organism evidence="1 2">
    <name type="scientific">Pistacia integerrima</name>
    <dbReference type="NCBI Taxonomy" id="434235"/>
    <lineage>
        <taxon>Eukaryota</taxon>
        <taxon>Viridiplantae</taxon>
        <taxon>Streptophyta</taxon>
        <taxon>Embryophyta</taxon>
        <taxon>Tracheophyta</taxon>
        <taxon>Spermatophyta</taxon>
        <taxon>Magnoliopsida</taxon>
        <taxon>eudicotyledons</taxon>
        <taxon>Gunneridae</taxon>
        <taxon>Pentapetalae</taxon>
        <taxon>rosids</taxon>
        <taxon>malvids</taxon>
        <taxon>Sapindales</taxon>
        <taxon>Anacardiaceae</taxon>
        <taxon>Pistacia</taxon>
    </lineage>
</organism>
<evidence type="ECO:0000313" key="1">
    <source>
        <dbReference type="EMBL" id="KAJ0027942.1"/>
    </source>
</evidence>
<dbReference type="Proteomes" id="UP001163603">
    <property type="component" value="Chromosome 9"/>
</dbReference>
<gene>
    <name evidence="1" type="ORF">Pint_36009</name>
</gene>
<dbReference type="EMBL" id="CM047744">
    <property type="protein sequence ID" value="KAJ0027942.1"/>
    <property type="molecule type" value="Genomic_DNA"/>
</dbReference>
<proteinExistence type="predicted"/>
<keyword evidence="2" id="KW-1185">Reference proteome</keyword>
<name>A0ACC0Y0L1_9ROSI</name>
<accession>A0ACC0Y0L1</accession>
<reference evidence="2" key="1">
    <citation type="journal article" date="2023" name="G3 (Bethesda)">
        <title>Genome assembly and association tests identify interacting loci associated with vigor, precocity, and sex in interspecific pistachio rootstocks.</title>
        <authorList>
            <person name="Palmer W."/>
            <person name="Jacygrad E."/>
            <person name="Sagayaradj S."/>
            <person name="Cavanaugh K."/>
            <person name="Han R."/>
            <person name="Bertier L."/>
            <person name="Beede B."/>
            <person name="Kafkas S."/>
            <person name="Golino D."/>
            <person name="Preece J."/>
            <person name="Michelmore R."/>
        </authorList>
    </citation>
    <scope>NUCLEOTIDE SEQUENCE [LARGE SCALE GENOMIC DNA]</scope>
</reference>
<comment type="caution">
    <text evidence="1">The sequence shown here is derived from an EMBL/GenBank/DDBJ whole genome shotgun (WGS) entry which is preliminary data.</text>
</comment>
<evidence type="ECO:0000313" key="2">
    <source>
        <dbReference type="Proteomes" id="UP001163603"/>
    </source>
</evidence>
<sequence>MATIAAASTIPKLIQILLIILLSFTLTSAKSNHFSKTLFPKSLGLKKQKLSHLHFYCHDIVGGKTPALFVSRGRHDQQKPTPFSLDANNTQLKSSNWLSQSSNTHPLCFIEKTSKMMFMPRGVEEDEDGMKKKKNMGKQFGNSREGDIWRSVWGHVANAMATCSNPGNDQKHPNQPLRPLCTNSKFSSCLLYIEMTSSLHQWESDPLFSAAEVVQDSADRMESIYRLLLHEQSLVQGDHQDQRFLSSIDYHMRDLATILETTKWQLEDFERAVSSSAMIDKSRTMEDVISRHKQFIGAIREQINQVEKSLVDPSMGKFLRNSEWVNLNKQDRDGLALFLSGGNPIDHFSHSDHEDSSILKRFLDPNTASSSKDAGINEHESKETEKLKMNGIHAGPYYGSVKENNLRNVGSHYSARSGLDALDSLQPTSCSRHNEDENWDLEANEVEPKSFFLENKMRGRSSRIFGYLNYLWTAYESRLSRNYTKRLKDGEEERNSPSCIDVPYAGQGWRRGISLASRDSCFQLCSGFLANPMHLCARLGAFEAIYERFPNHVHPNRSSIQWILAVLVILTILEISCNTRFSALNLILSSEICA</sequence>
<protein>
    <submittedName>
        <fullName evidence="1">Uncharacterized protein</fullName>
    </submittedName>
</protein>